<proteinExistence type="predicted"/>
<sequence>MYGAKLEFTSVGCNRVANCIDYLQYPPPPTSAQDVSEGARNGWVIFGANNGVGLVKVAEPLASSQAPTKALDNSNSCKASPNIRVLKKHKGRVNAVAWIYNQQDQPCGIVSGDIDGAAYIFTPSSKDGIVPSPENWEECEWEVSAEVSAHTSAIVALCAPKPSYSSRHSNNIIVTCSIDGTTRIWSLANCEVSLIQTISHKASYAMAASIAYLPINGSKLIFAIGNTDRKVRLFTETSSNHTFELSATLEGHEDWLRSVAFSSPNEETLMLASAGQDRSIRLWKLAQLSHENKAEGLADVMARMGLGTRAHVFQVGPDEKWSAMLDALLIGHDDWVYSVSWHPPQVRGKQPACLVSASADKSLMVWSPDQDTGIWVNDSQLGEIGGSTLGFYGGVFSPSGKSLIALGYKGALHLWHADGPGAWIAQPFSSGHIGAVTSLGWDPSATYLVTTSLDQTARSFSRCLSWEWREIARPQIHGYDLRRLAFIKSHRYVCAAEEKVLRILDAPQPFLEKLHILTGYELPADSERHQGANLPALGLSNKAVAAPEAPQMHSMPPYEEELLQTTLWPELDKLYGHGYEVIAVAAAPDGSIIASSARATATEHAGIHLFETASFKAVGVLAAHQLTVTCLAFSPSSTLLASGSRDRSWSLFSKNTDSLGYDLRFNIPKAHARIIWDIKFANDSQHVLTGSRDKSVKIWKFAEGSVNLIATLQFSAPVTALAVAPAITQDTSQCHFAVGLEDGSIGLGFGFQASWEVLYWIPSSDTPSMQVNTLDFQPAVSEHQSFRLAAASDDHSARIYHISVPNI</sequence>
<dbReference type="Proteomes" id="UP001165960">
    <property type="component" value="Unassembled WGS sequence"/>
</dbReference>
<dbReference type="EMBL" id="QTSX02002856">
    <property type="protein sequence ID" value="KAJ9074474.1"/>
    <property type="molecule type" value="Genomic_DNA"/>
</dbReference>
<keyword evidence="2" id="KW-1185">Reference proteome</keyword>
<name>A0ACC2TIR0_9FUNG</name>
<evidence type="ECO:0000313" key="1">
    <source>
        <dbReference type="EMBL" id="KAJ9074474.1"/>
    </source>
</evidence>
<protein>
    <submittedName>
        <fullName evidence="1">Elongator subunit elp2</fullName>
    </submittedName>
</protein>
<gene>
    <name evidence="1" type="primary">ELP2_1</name>
    <name evidence="1" type="ORF">DSO57_1005796</name>
</gene>
<reference evidence="1" key="1">
    <citation type="submission" date="2022-04" db="EMBL/GenBank/DDBJ databases">
        <title>Genome of the entomopathogenic fungus Entomophthora muscae.</title>
        <authorList>
            <person name="Elya C."/>
            <person name="Lovett B.R."/>
            <person name="Lee E."/>
            <person name="Macias A.M."/>
            <person name="Hajek A.E."/>
            <person name="De Bivort B.L."/>
            <person name="Kasson M.T."/>
            <person name="De Fine Licht H.H."/>
            <person name="Stajich J.E."/>
        </authorList>
    </citation>
    <scope>NUCLEOTIDE SEQUENCE</scope>
    <source>
        <strain evidence="1">Berkeley</strain>
    </source>
</reference>
<accession>A0ACC2TIR0</accession>
<organism evidence="1 2">
    <name type="scientific">Entomophthora muscae</name>
    <dbReference type="NCBI Taxonomy" id="34485"/>
    <lineage>
        <taxon>Eukaryota</taxon>
        <taxon>Fungi</taxon>
        <taxon>Fungi incertae sedis</taxon>
        <taxon>Zoopagomycota</taxon>
        <taxon>Entomophthoromycotina</taxon>
        <taxon>Entomophthoromycetes</taxon>
        <taxon>Entomophthorales</taxon>
        <taxon>Entomophthoraceae</taxon>
        <taxon>Entomophthora</taxon>
    </lineage>
</organism>
<evidence type="ECO:0000313" key="2">
    <source>
        <dbReference type="Proteomes" id="UP001165960"/>
    </source>
</evidence>
<comment type="caution">
    <text evidence="1">The sequence shown here is derived from an EMBL/GenBank/DDBJ whole genome shotgun (WGS) entry which is preliminary data.</text>
</comment>